<dbReference type="AlphaFoldDB" id="A0A562TS55"/>
<evidence type="ECO:0000256" key="5">
    <source>
        <dbReference type="ARBA" id="ARBA00023277"/>
    </source>
</evidence>
<evidence type="ECO:0000256" key="4">
    <source>
        <dbReference type="ARBA" id="ARBA00023239"/>
    </source>
</evidence>
<comment type="similarity">
    <text evidence="2">Belongs to the KHG/KDPG aldolase family.</text>
</comment>
<dbReference type="InterPro" id="IPR000887">
    <property type="entry name" value="Aldlse_KDPG_KHG"/>
</dbReference>
<keyword evidence="5" id="KW-0119">Carbohydrate metabolism</keyword>
<dbReference type="Proteomes" id="UP000317010">
    <property type="component" value="Unassembled WGS sequence"/>
</dbReference>
<evidence type="ECO:0000313" key="7">
    <source>
        <dbReference type="Proteomes" id="UP000317010"/>
    </source>
</evidence>
<comment type="subunit">
    <text evidence="3">Homotrimer.</text>
</comment>
<dbReference type="RefSeq" id="WP_144915317.1">
    <property type="nucleotide sequence ID" value="NZ_VLLI01000013.1"/>
</dbReference>
<dbReference type="EMBL" id="VLLI01000013">
    <property type="protein sequence ID" value="TWI96263.1"/>
    <property type="molecule type" value="Genomic_DNA"/>
</dbReference>
<dbReference type="GO" id="GO:0016829">
    <property type="term" value="F:lyase activity"/>
    <property type="evidence" value="ECO:0007669"/>
    <property type="project" value="UniProtKB-KW"/>
</dbReference>
<evidence type="ECO:0000256" key="2">
    <source>
        <dbReference type="ARBA" id="ARBA00006906"/>
    </source>
</evidence>
<dbReference type="Pfam" id="PF01081">
    <property type="entry name" value="Aldolase"/>
    <property type="match status" value="1"/>
</dbReference>
<dbReference type="CDD" id="cd00452">
    <property type="entry name" value="KDPG_aldolase"/>
    <property type="match status" value="1"/>
</dbReference>
<evidence type="ECO:0000256" key="3">
    <source>
        <dbReference type="ARBA" id="ARBA00011233"/>
    </source>
</evidence>
<sequence>MKIKKAVLNSILTQGMLPLFFFEDAEVSLQVARTLYKAGIRVLEYTNRGKQALDNFKVLKKAQQKEMPELLLGIGTIKNVSDAEAFIDAGADFIVCPIINPEVAKVAQKHKLLWIPGCMTPTEVYSAKKNGADLVKIFPANIVGQAFISSIRELFPGQLFIPTGGVDLTAKNISGWFQAGACAVGMGSKLISKDVLEKKLYDQLYTDTVKTLELVKAAM</sequence>
<dbReference type="PANTHER" id="PTHR30246:SF1">
    <property type="entry name" value="2-DEHYDRO-3-DEOXY-6-PHOSPHOGALACTONATE ALDOLASE-RELATED"/>
    <property type="match status" value="1"/>
</dbReference>
<comment type="caution">
    <text evidence="6">The sequence shown here is derived from an EMBL/GenBank/DDBJ whole genome shotgun (WGS) entry which is preliminary data.</text>
</comment>
<dbReference type="SUPFAM" id="SSF51569">
    <property type="entry name" value="Aldolase"/>
    <property type="match status" value="1"/>
</dbReference>
<dbReference type="PANTHER" id="PTHR30246">
    <property type="entry name" value="2-KETO-3-DEOXY-6-PHOSPHOGLUCONATE ALDOLASE"/>
    <property type="match status" value="1"/>
</dbReference>
<dbReference type="InterPro" id="IPR013785">
    <property type="entry name" value="Aldolase_TIM"/>
</dbReference>
<accession>A0A562TS55</accession>
<evidence type="ECO:0000313" key="6">
    <source>
        <dbReference type="EMBL" id="TWI96263.1"/>
    </source>
</evidence>
<gene>
    <name evidence="6" type="ORF">JN11_03997</name>
</gene>
<name>A0A562TS55_9SPHI</name>
<protein>
    <submittedName>
        <fullName evidence="6">2-dehydro-3-deoxyphosphogluconate aldolase/(4S)-4-hydroxy-2-oxoglutarate aldolase</fullName>
    </submittedName>
</protein>
<reference evidence="6 7" key="1">
    <citation type="submission" date="2019-07" db="EMBL/GenBank/DDBJ databases">
        <title>Genomic Encyclopedia of Archaeal and Bacterial Type Strains, Phase II (KMG-II): from individual species to whole genera.</title>
        <authorList>
            <person name="Goeker M."/>
        </authorList>
    </citation>
    <scope>NUCLEOTIDE SEQUENCE [LARGE SCALE GENOMIC DNA]</scope>
    <source>
        <strain evidence="6 7">ATCC BAA-1854</strain>
    </source>
</reference>
<proteinExistence type="inferred from homology"/>
<dbReference type="Gene3D" id="3.20.20.70">
    <property type="entry name" value="Aldolase class I"/>
    <property type="match status" value="1"/>
</dbReference>
<keyword evidence="4" id="KW-0456">Lyase</keyword>
<organism evidence="6 7">
    <name type="scientific">Mucilaginibacter frigoritolerans</name>
    <dbReference type="NCBI Taxonomy" id="652788"/>
    <lineage>
        <taxon>Bacteria</taxon>
        <taxon>Pseudomonadati</taxon>
        <taxon>Bacteroidota</taxon>
        <taxon>Sphingobacteriia</taxon>
        <taxon>Sphingobacteriales</taxon>
        <taxon>Sphingobacteriaceae</taxon>
        <taxon>Mucilaginibacter</taxon>
    </lineage>
</organism>
<dbReference type="OrthoDB" id="9802667at2"/>
<comment type="pathway">
    <text evidence="1">Carbohydrate acid metabolism.</text>
</comment>
<keyword evidence="7" id="KW-1185">Reference proteome</keyword>
<evidence type="ECO:0000256" key="1">
    <source>
        <dbReference type="ARBA" id="ARBA00004761"/>
    </source>
</evidence>